<reference evidence="2 3" key="1">
    <citation type="submission" date="2013-04" db="EMBL/GenBank/DDBJ databases">
        <title>Hyphomonas sp. T24B3 Genome Sequencing.</title>
        <authorList>
            <person name="Lai Q."/>
            <person name="Shao Z."/>
        </authorList>
    </citation>
    <scope>NUCLEOTIDE SEQUENCE [LARGE SCALE GENOMIC DNA]</scope>
    <source>
        <strain evidence="2 3">T24B3</strain>
    </source>
</reference>
<evidence type="ECO:0000259" key="1">
    <source>
        <dbReference type="Pfam" id="PF21211"/>
    </source>
</evidence>
<dbReference type="NCBIfam" id="TIGR01681">
    <property type="entry name" value="HAD-SF-IIIC"/>
    <property type="match status" value="1"/>
</dbReference>
<name>A0A062U5D4_9PROT</name>
<dbReference type="OrthoDB" id="323926at2"/>
<evidence type="ECO:0000313" key="2">
    <source>
        <dbReference type="EMBL" id="RAN34560.1"/>
    </source>
</evidence>
<dbReference type="InterPro" id="IPR010037">
    <property type="entry name" value="FkbH_domain"/>
</dbReference>
<proteinExistence type="predicted"/>
<dbReference type="GO" id="GO:0016788">
    <property type="term" value="F:hydrolase activity, acting on ester bonds"/>
    <property type="evidence" value="ECO:0007669"/>
    <property type="project" value="UniProtKB-ARBA"/>
</dbReference>
<dbReference type="NCBIfam" id="TIGR01686">
    <property type="entry name" value="FkbH"/>
    <property type="match status" value="1"/>
</dbReference>
<dbReference type="STRING" id="1280941.HY2_10285"/>
<dbReference type="RefSeq" id="WP_051594716.1">
    <property type="nucleotide sequence ID" value="NZ_AWFA01000010.1"/>
</dbReference>
<dbReference type="eggNOG" id="COG3882">
    <property type="taxonomic scope" value="Bacteria"/>
</dbReference>
<protein>
    <recommendedName>
        <fullName evidence="1">BF1531-like N-terminal domain-containing protein</fullName>
    </recommendedName>
</protein>
<dbReference type="InterPro" id="IPR036412">
    <property type="entry name" value="HAD-like_sf"/>
</dbReference>
<dbReference type="EMBL" id="AWFB01000010">
    <property type="protein sequence ID" value="RAN34560.1"/>
    <property type="molecule type" value="Genomic_DNA"/>
</dbReference>
<dbReference type="Gene3D" id="3.40.50.1110">
    <property type="entry name" value="SGNH hydrolase"/>
    <property type="match status" value="1"/>
</dbReference>
<feature type="domain" description="BF1531-like N-terminal" evidence="1">
    <location>
        <begin position="117"/>
        <end position="289"/>
    </location>
</feature>
<dbReference type="InterPro" id="IPR023214">
    <property type="entry name" value="HAD_sf"/>
</dbReference>
<dbReference type="InterPro" id="IPR010033">
    <property type="entry name" value="HAD_SF_ppase_IIIC"/>
</dbReference>
<dbReference type="Gene3D" id="3.40.50.1000">
    <property type="entry name" value="HAD superfamily/HAD-like"/>
    <property type="match status" value="1"/>
</dbReference>
<dbReference type="Pfam" id="PF21211">
    <property type="entry name" value="FkbH_N"/>
    <property type="match status" value="1"/>
</dbReference>
<gene>
    <name evidence="2" type="ORF">HY3_10470</name>
</gene>
<sequence length="661" mass="72905">MTASDKLAEAAALKREKNYQGAIAAYDAALANVEAPDEKTCLAVAQCHAGTGQKDKALDWLALLTRGGDDFPAWQAASGLLRKLLKDNPGLSAPHAKRTGRVWLTGSYTLAQLAPLLQLAALAVNVNIEVAVADYGQHRQDALSPDSQMYAFDPDVIVIALHHSDLERSVSDLSVQETVTEATQDVSMIWQSIRQNCKARILCTNIAAPLDEAFGHLSSRVPESRRTIIHAVNNDLARKANELGGVTLVDVEAISAQIGKRAWFDDRYWHLSKQGVSFKALPLLARHMAALIAAEFGLTKKCLVLDLDNTCWGGVIGEDGLAGIKIGQGDAKSEAFLAFQMAVKRLQQRGVILAVCSKNNDADAREPFEKHPDMVLKLDDFAMFVANWTNKAENIKHIAKTLNIGLDSLVFADDNPVERATVRELVPEVDVLPMPEDPAGYVRVLGDYLGFETVSYTREDANKTEQYRAKSRIAEMQATTASLPDFYKSLHMKAEIEPFNDFNMPRIVQLIGKSNQFNLTTYRYSEADIRDFMQQDGAVNLSLKLADKFTDHGLVSMIMARLVESAMDIHLWLMSCRVIGRTVEDALLGELCLQARAQGLKKLRGSYIPTAKNALVETKYADFGFDCIAKLDDGKTIWEYDIEKQGDISSPYIAVNTRVEA</sequence>
<evidence type="ECO:0000313" key="3">
    <source>
        <dbReference type="Proteomes" id="UP000249123"/>
    </source>
</evidence>
<dbReference type="InterPro" id="IPR036514">
    <property type="entry name" value="SGNH_hydro_sf"/>
</dbReference>
<accession>A0A062U5D4</accession>
<comment type="caution">
    <text evidence="2">The sequence shown here is derived from an EMBL/GenBank/DDBJ whole genome shotgun (WGS) entry which is preliminary data.</text>
</comment>
<organism evidence="2 3">
    <name type="scientific">Hyphomonas pacifica</name>
    <dbReference type="NCBI Taxonomy" id="1280941"/>
    <lineage>
        <taxon>Bacteria</taxon>
        <taxon>Pseudomonadati</taxon>
        <taxon>Pseudomonadota</taxon>
        <taxon>Alphaproteobacteria</taxon>
        <taxon>Hyphomonadales</taxon>
        <taxon>Hyphomonadaceae</taxon>
        <taxon>Hyphomonas</taxon>
    </lineage>
</organism>
<dbReference type="AlphaFoldDB" id="A0A062U5D4"/>
<dbReference type="InterPro" id="IPR049369">
    <property type="entry name" value="BF1531-like_N"/>
</dbReference>
<keyword evidence="3" id="KW-1185">Reference proteome</keyword>
<dbReference type="SUPFAM" id="SSF56784">
    <property type="entry name" value="HAD-like"/>
    <property type="match status" value="1"/>
</dbReference>
<dbReference type="Proteomes" id="UP000249123">
    <property type="component" value="Unassembled WGS sequence"/>
</dbReference>